<dbReference type="RefSeq" id="WP_077864551.1">
    <property type="nucleotide sequence ID" value="NZ_LZYZ01000002.1"/>
</dbReference>
<evidence type="ECO:0000256" key="1">
    <source>
        <dbReference type="SAM" id="MobiDB-lite"/>
    </source>
</evidence>
<dbReference type="AlphaFoldDB" id="A0A1S8NCS0"/>
<evidence type="ECO:0000256" key="2">
    <source>
        <dbReference type="SAM" id="SignalP"/>
    </source>
</evidence>
<gene>
    <name evidence="3" type="ORF">CLOSAC_11500</name>
</gene>
<keyword evidence="2" id="KW-0732">Signal</keyword>
<dbReference type="EMBL" id="LZYZ01000002">
    <property type="protein sequence ID" value="OOM14277.1"/>
    <property type="molecule type" value="Genomic_DNA"/>
</dbReference>
<feature type="chain" id="PRO_5039377929" description="Lipoprotein" evidence="2">
    <location>
        <begin position="21"/>
        <end position="209"/>
    </location>
</feature>
<feature type="compositionally biased region" description="Low complexity" evidence="1">
    <location>
        <begin position="30"/>
        <end position="44"/>
    </location>
</feature>
<organism evidence="3 4">
    <name type="scientific">Clostridium saccharobutylicum</name>
    <dbReference type="NCBI Taxonomy" id="169679"/>
    <lineage>
        <taxon>Bacteria</taxon>
        <taxon>Bacillati</taxon>
        <taxon>Bacillota</taxon>
        <taxon>Clostridia</taxon>
        <taxon>Eubacteriales</taxon>
        <taxon>Clostridiaceae</taxon>
        <taxon>Clostridium</taxon>
    </lineage>
</organism>
<feature type="signal peptide" evidence="2">
    <location>
        <begin position="1"/>
        <end position="20"/>
    </location>
</feature>
<reference evidence="3 4" key="1">
    <citation type="submission" date="2016-05" db="EMBL/GenBank/DDBJ databases">
        <title>Microbial solvent formation.</title>
        <authorList>
            <person name="Poehlein A."/>
            <person name="Montoya Solano J.D."/>
            <person name="Flitsch S."/>
            <person name="Krabben P."/>
            <person name="Duerre P."/>
            <person name="Daniel R."/>
        </authorList>
    </citation>
    <scope>NUCLEOTIDE SEQUENCE [LARGE SCALE GENOMIC DNA]</scope>
    <source>
        <strain evidence="3 4">L1-8</strain>
    </source>
</reference>
<accession>A0A1S8NCS0</accession>
<name>A0A1S8NCS0_CLOSA</name>
<protein>
    <recommendedName>
        <fullName evidence="5">Lipoprotein</fullName>
    </recommendedName>
</protein>
<evidence type="ECO:0000313" key="4">
    <source>
        <dbReference type="Proteomes" id="UP000191154"/>
    </source>
</evidence>
<comment type="caution">
    <text evidence="3">The sequence shown here is derived from an EMBL/GenBank/DDBJ whole genome shotgun (WGS) entry which is preliminary data.</text>
</comment>
<proteinExistence type="predicted"/>
<dbReference type="PROSITE" id="PS51257">
    <property type="entry name" value="PROKAR_LIPOPROTEIN"/>
    <property type="match status" value="1"/>
</dbReference>
<evidence type="ECO:0008006" key="5">
    <source>
        <dbReference type="Google" id="ProtNLM"/>
    </source>
</evidence>
<dbReference type="Proteomes" id="UP000191154">
    <property type="component" value="Unassembled WGS sequence"/>
</dbReference>
<feature type="compositionally biased region" description="Low complexity" evidence="1">
    <location>
        <begin position="61"/>
        <end position="73"/>
    </location>
</feature>
<evidence type="ECO:0000313" key="3">
    <source>
        <dbReference type="EMBL" id="OOM14277.1"/>
    </source>
</evidence>
<sequence>MNKKILSLILVAMVSSTALISCGTKANKDTSSTESTASTESTESNQQTPSGDPAASPTGGNSASSENKSNNSSVLGENSAPTVEVTQVATVADFKDKDATAIQAVLGDPISQNGNTSTYEKDNYTFDVTYYDSICGQVKITPKTEMKYSADVNNILKVLGINAVDSDSVSPSEFSWNNKFDTYKISVFPNASAGDKLGYVQVILAEQYK</sequence>
<feature type="region of interest" description="Disordered" evidence="1">
    <location>
        <begin position="24"/>
        <end position="81"/>
    </location>
</feature>